<keyword evidence="4" id="KW-1185">Reference proteome</keyword>
<organism evidence="3 4">
    <name type="scientific">Pelagovum pacificum</name>
    <dbReference type="NCBI Taxonomy" id="2588711"/>
    <lineage>
        <taxon>Bacteria</taxon>
        <taxon>Pseudomonadati</taxon>
        <taxon>Pseudomonadota</taxon>
        <taxon>Alphaproteobacteria</taxon>
        <taxon>Rhodobacterales</taxon>
        <taxon>Paracoccaceae</taxon>
        <taxon>Pelagovum</taxon>
    </lineage>
</organism>
<reference evidence="3 4" key="1">
    <citation type="submission" date="2019-06" db="EMBL/GenBank/DDBJ databases">
        <title>Genome of new Rhodobacteraceae sp. SM1903.</title>
        <authorList>
            <person name="Ren X."/>
        </authorList>
    </citation>
    <scope>NUCLEOTIDE SEQUENCE [LARGE SCALE GENOMIC DNA]</scope>
    <source>
        <strain evidence="3 4">SM1903</strain>
    </source>
</reference>
<keyword evidence="2" id="KW-1133">Transmembrane helix</keyword>
<proteinExistence type="predicted"/>
<name>A0A5C5GFU4_9RHOB</name>
<evidence type="ECO:0000256" key="2">
    <source>
        <dbReference type="SAM" id="Phobius"/>
    </source>
</evidence>
<keyword evidence="2" id="KW-0812">Transmembrane</keyword>
<accession>A0A5C5GFU4</accession>
<dbReference type="RefSeq" id="WP_140193495.1">
    <property type="nucleotide sequence ID" value="NZ_CP065915.1"/>
</dbReference>
<sequence>MTGPPRTSTFLARASYRRRRMRDASRMLPIFGTVLVLVPLLLAVGEGAKTSAVLIYLFVLWTVLVVVAALLSRIREDETDPPGRDGPPPPAAETGGG</sequence>
<keyword evidence="2" id="KW-0472">Membrane</keyword>
<dbReference type="Proteomes" id="UP000314011">
    <property type="component" value="Unassembled WGS sequence"/>
</dbReference>
<feature type="transmembrane region" description="Helical" evidence="2">
    <location>
        <begin position="53"/>
        <end position="71"/>
    </location>
</feature>
<protein>
    <submittedName>
        <fullName evidence="3">Uncharacterized protein</fullName>
    </submittedName>
</protein>
<dbReference type="AlphaFoldDB" id="A0A5C5GFU4"/>
<evidence type="ECO:0000256" key="1">
    <source>
        <dbReference type="SAM" id="MobiDB-lite"/>
    </source>
</evidence>
<gene>
    <name evidence="3" type="ORF">FHY64_05915</name>
</gene>
<comment type="caution">
    <text evidence="3">The sequence shown here is derived from an EMBL/GenBank/DDBJ whole genome shotgun (WGS) entry which is preliminary data.</text>
</comment>
<dbReference type="EMBL" id="VFFF01000001">
    <property type="protein sequence ID" value="TNY32811.1"/>
    <property type="molecule type" value="Genomic_DNA"/>
</dbReference>
<evidence type="ECO:0000313" key="3">
    <source>
        <dbReference type="EMBL" id="TNY32811.1"/>
    </source>
</evidence>
<feature type="region of interest" description="Disordered" evidence="1">
    <location>
        <begin position="76"/>
        <end position="97"/>
    </location>
</feature>
<evidence type="ECO:0000313" key="4">
    <source>
        <dbReference type="Proteomes" id="UP000314011"/>
    </source>
</evidence>